<dbReference type="RefSeq" id="WP_380028051.1">
    <property type="nucleotide sequence ID" value="NZ_JBHSHC010000132.1"/>
</dbReference>
<accession>A0ABV9Q4R8</accession>
<evidence type="ECO:0008006" key="4">
    <source>
        <dbReference type="Google" id="ProtNLM"/>
    </source>
</evidence>
<keyword evidence="1" id="KW-0732">Signal</keyword>
<proteinExistence type="predicted"/>
<comment type="caution">
    <text evidence="2">The sequence shown here is derived from an EMBL/GenBank/DDBJ whole genome shotgun (WGS) entry which is preliminary data.</text>
</comment>
<dbReference type="Proteomes" id="UP001596002">
    <property type="component" value="Unassembled WGS sequence"/>
</dbReference>
<organism evidence="2 3">
    <name type="scientific">Effusibacillus consociatus</name>
    <dbReference type="NCBI Taxonomy" id="1117041"/>
    <lineage>
        <taxon>Bacteria</taxon>
        <taxon>Bacillati</taxon>
        <taxon>Bacillota</taxon>
        <taxon>Bacilli</taxon>
        <taxon>Bacillales</taxon>
        <taxon>Alicyclobacillaceae</taxon>
        <taxon>Effusibacillus</taxon>
    </lineage>
</organism>
<dbReference type="PROSITE" id="PS51257">
    <property type="entry name" value="PROKAR_LIPOPROTEIN"/>
    <property type="match status" value="1"/>
</dbReference>
<gene>
    <name evidence="2" type="ORF">ACFO8Q_19325</name>
</gene>
<feature type="signal peptide" evidence="1">
    <location>
        <begin position="1"/>
        <end position="36"/>
    </location>
</feature>
<feature type="chain" id="PRO_5045338057" description="Outer membrane lipoprotein-sorting protein" evidence="1">
    <location>
        <begin position="37"/>
        <end position="256"/>
    </location>
</feature>
<reference evidence="3" key="1">
    <citation type="journal article" date="2019" name="Int. J. Syst. Evol. Microbiol.">
        <title>The Global Catalogue of Microorganisms (GCM) 10K type strain sequencing project: providing services to taxonomists for standard genome sequencing and annotation.</title>
        <authorList>
            <consortium name="The Broad Institute Genomics Platform"/>
            <consortium name="The Broad Institute Genome Sequencing Center for Infectious Disease"/>
            <person name="Wu L."/>
            <person name="Ma J."/>
        </authorList>
    </citation>
    <scope>NUCLEOTIDE SEQUENCE [LARGE SCALE GENOMIC DNA]</scope>
    <source>
        <strain evidence="3">WYCCWR 12678</strain>
    </source>
</reference>
<evidence type="ECO:0000313" key="3">
    <source>
        <dbReference type="Proteomes" id="UP001596002"/>
    </source>
</evidence>
<evidence type="ECO:0000313" key="2">
    <source>
        <dbReference type="EMBL" id="MFC4769486.1"/>
    </source>
</evidence>
<protein>
    <recommendedName>
        <fullName evidence="4">Outer membrane lipoprotein-sorting protein</fullName>
    </recommendedName>
</protein>
<sequence>MRNIRVPFRLKQKLLRTAVLTLSLALLLGGCGPLITAPDSRDIPIEKKEKKLDENGWRTILEAVRVSKSITNFSVQADLRTREQNKYHESRVFGHVVLPDKIVMSQSVDGRSYYVYQDENITYYRKEDVWRPVERIRLPDTWGSLERLSNAQLSKVYRQKDISMLTPNDTEVYEFEADAVAVAGLPAPQGKSIPSRYTIYIDKKDRFIRQIDIVSTSAVDDVGTLFSEAAIKFFDIGTTKVEMPAALEKHLKEQKR</sequence>
<evidence type="ECO:0000256" key="1">
    <source>
        <dbReference type="SAM" id="SignalP"/>
    </source>
</evidence>
<dbReference type="EMBL" id="JBHSHC010000132">
    <property type="protein sequence ID" value="MFC4769486.1"/>
    <property type="molecule type" value="Genomic_DNA"/>
</dbReference>
<name>A0ABV9Q4R8_9BACL</name>
<keyword evidence="3" id="KW-1185">Reference proteome</keyword>